<dbReference type="Proteomes" id="UP000238095">
    <property type="component" value="Chromosome 1"/>
</dbReference>
<sequence length="87" mass="10027">MNDTEKIISGYLSIADMLMRMKETSLIEDPMVISQLKELQIAMADLNSIIGKLEEAEELHRAVKRRFNPRLYLVERVPKKTPPKADN</sequence>
<dbReference type="EMBL" id="LT963409">
    <property type="protein sequence ID" value="SOS40519.1"/>
    <property type="molecule type" value="Genomic_DNA"/>
</dbReference>
<evidence type="ECO:0000313" key="2">
    <source>
        <dbReference type="Proteomes" id="UP000238095"/>
    </source>
</evidence>
<gene>
    <name evidence="1" type="ORF">CFBP3840_03481</name>
</gene>
<evidence type="ECO:0000313" key="1">
    <source>
        <dbReference type="EMBL" id="SOS40519.1"/>
    </source>
</evidence>
<protein>
    <submittedName>
        <fullName evidence="1">Uncharacterized protein</fullName>
    </submittedName>
</protein>
<proteinExistence type="predicted"/>
<organism evidence="1 2">
    <name type="scientific">Pseudomonas syringae</name>
    <dbReference type="NCBI Taxonomy" id="317"/>
    <lineage>
        <taxon>Bacteria</taxon>
        <taxon>Pseudomonadati</taxon>
        <taxon>Pseudomonadota</taxon>
        <taxon>Gammaproteobacteria</taxon>
        <taxon>Pseudomonadales</taxon>
        <taxon>Pseudomonadaceae</taxon>
        <taxon>Pseudomonas</taxon>
    </lineage>
</organism>
<accession>A0A2K4WX93</accession>
<dbReference type="RefSeq" id="WP_143519753.1">
    <property type="nucleotide sequence ID" value="NZ_LT963409.1"/>
</dbReference>
<name>A0A2K4WX93_PSESX</name>
<reference evidence="1 2" key="1">
    <citation type="submission" date="2017-11" db="EMBL/GenBank/DDBJ databases">
        <authorList>
            <person name="Han C.G."/>
        </authorList>
    </citation>
    <scope>NUCLEOTIDE SEQUENCE [LARGE SCALE GENOMIC DNA]</scope>
    <source>
        <strain evidence="1">CFBP3840</strain>
    </source>
</reference>
<dbReference type="AlphaFoldDB" id="A0A2K4WX93"/>